<dbReference type="PANTHER" id="PTHR37042">
    <property type="entry name" value="OUTER MEMBRANE PROTEIN RV1973"/>
    <property type="match status" value="1"/>
</dbReference>
<accession>A0ABW5GEX3</accession>
<evidence type="ECO:0000256" key="3">
    <source>
        <dbReference type="SAM" id="Phobius"/>
    </source>
</evidence>
<dbReference type="InterPro" id="IPR032710">
    <property type="entry name" value="NTF2-like_dom_sf"/>
</dbReference>
<protein>
    <recommendedName>
        <fullName evidence="6">Mce-associated membrane protein</fullName>
    </recommendedName>
</protein>
<sequence length="163" mass="17335">MSRLARLLAGIVVVALGCAVWFGVETGLLDSGDNAALVDQTATAEVTEQVGAAVKAVFSYDYANLARTERAAAEVLAGDAVAQYRDQFAAARKRAEEQKLVRTTTVRSLGVRELRGDDASVLLFLDQQTLAPGGGAPQTSVAQLSVTAKRVDGRWRLSRLDTL</sequence>
<dbReference type="RefSeq" id="WP_345388052.1">
    <property type="nucleotide sequence ID" value="NZ_BAABHG010000002.1"/>
</dbReference>
<keyword evidence="2 3" id="KW-0472">Membrane</keyword>
<gene>
    <name evidence="4" type="ORF">ACFSYJ_07540</name>
</gene>
<organism evidence="4 5">
    <name type="scientific">Amycolatopsis samaneae</name>
    <dbReference type="NCBI Taxonomy" id="664691"/>
    <lineage>
        <taxon>Bacteria</taxon>
        <taxon>Bacillati</taxon>
        <taxon>Actinomycetota</taxon>
        <taxon>Actinomycetes</taxon>
        <taxon>Pseudonocardiales</taxon>
        <taxon>Pseudonocardiaceae</taxon>
        <taxon>Amycolatopsis</taxon>
    </lineage>
</organism>
<reference evidence="5" key="1">
    <citation type="journal article" date="2019" name="Int. J. Syst. Evol. Microbiol.">
        <title>The Global Catalogue of Microorganisms (GCM) 10K type strain sequencing project: providing services to taxonomists for standard genome sequencing and annotation.</title>
        <authorList>
            <consortium name="The Broad Institute Genomics Platform"/>
            <consortium name="The Broad Institute Genome Sequencing Center for Infectious Disease"/>
            <person name="Wu L."/>
            <person name="Ma J."/>
        </authorList>
    </citation>
    <scope>NUCLEOTIDE SEQUENCE [LARGE SCALE GENOMIC DNA]</scope>
    <source>
        <strain evidence="5">CGMCC 4.7643</strain>
    </source>
</reference>
<evidence type="ECO:0000256" key="1">
    <source>
        <dbReference type="ARBA" id="ARBA00004370"/>
    </source>
</evidence>
<name>A0ABW5GEX3_9PSEU</name>
<comment type="subcellular location">
    <subcellularLocation>
        <location evidence="1">Membrane</location>
    </subcellularLocation>
</comment>
<keyword evidence="5" id="KW-1185">Reference proteome</keyword>
<dbReference type="EMBL" id="JBHUKU010000004">
    <property type="protein sequence ID" value="MFD2458445.1"/>
    <property type="molecule type" value="Genomic_DNA"/>
</dbReference>
<evidence type="ECO:0000313" key="5">
    <source>
        <dbReference type="Proteomes" id="UP001597419"/>
    </source>
</evidence>
<keyword evidence="3" id="KW-1133">Transmembrane helix</keyword>
<evidence type="ECO:0000313" key="4">
    <source>
        <dbReference type="EMBL" id="MFD2458445.1"/>
    </source>
</evidence>
<proteinExistence type="predicted"/>
<dbReference type="PROSITE" id="PS51257">
    <property type="entry name" value="PROKAR_LIPOPROTEIN"/>
    <property type="match status" value="1"/>
</dbReference>
<feature type="transmembrane region" description="Helical" evidence="3">
    <location>
        <begin position="7"/>
        <end position="24"/>
    </location>
</feature>
<evidence type="ECO:0008006" key="6">
    <source>
        <dbReference type="Google" id="ProtNLM"/>
    </source>
</evidence>
<dbReference type="Proteomes" id="UP001597419">
    <property type="component" value="Unassembled WGS sequence"/>
</dbReference>
<dbReference type="SUPFAM" id="SSF54427">
    <property type="entry name" value="NTF2-like"/>
    <property type="match status" value="1"/>
</dbReference>
<comment type="caution">
    <text evidence="4">The sequence shown here is derived from an EMBL/GenBank/DDBJ whole genome shotgun (WGS) entry which is preliminary data.</text>
</comment>
<evidence type="ECO:0000256" key="2">
    <source>
        <dbReference type="ARBA" id="ARBA00023136"/>
    </source>
</evidence>
<keyword evidence="3" id="KW-0812">Transmembrane</keyword>
<dbReference type="PANTHER" id="PTHR37042:SF4">
    <property type="entry name" value="OUTER MEMBRANE PROTEIN RV1973"/>
    <property type="match status" value="1"/>
</dbReference>